<evidence type="ECO:0000256" key="1">
    <source>
        <dbReference type="SAM" id="MobiDB-lite"/>
    </source>
</evidence>
<evidence type="ECO:0000256" key="2">
    <source>
        <dbReference type="SAM" id="SignalP"/>
    </source>
</evidence>
<feature type="region of interest" description="Disordered" evidence="1">
    <location>
        <begin position="155"/>
        <end position="206"/>
    </location>
</feature>
<evidence type="ECO:0000313" key="3">
    <source>
        <dbReference type="EMBL" id="TKA27193.1"/>
    </source>
</evidence>
<dbReference type="Proteomes" id="UP000308549">
    <property type="component" value="Unassembled WGS sequence"/>
</dbReference>
<keyword evidence="4" id="KW-1185">Reference proteome</keyword>
<keyword evidence="2" id="KW-0732">Signal</keyword>
<gene>
    <name evidence="3" type="ORF">B0A50_04530</name>
</gene>
<feature type="chain" id="PRO_5020854987" evidence="2">
    <location>
        <begin position="22"/>
        <end position="224"/>
    </location>
</feature>
<proteinExistence type="predicted"/>
<dbReference type="OrthoDB" id="4776947at2759"/>
<feature type="compositionally biased region" description="Low complexity" evidence="1">
    <location>
        <begin position="179"/>
        <end position="206"/>
    </location>
</feature>
<comment type="caution">
    <text evidence="3">The sequence shown here is derived from an EMBL/GenBank/DDBJ whole genome shotgun (WGS) entry which is preliminary data.</text>
</comment>
<accession>A0A4U0TXK3</accession>
<name>A0A4U0TXK3_9PEZI</name>
<dbReference type="EMBL" id="NAJL01000024">
    <property type="protein sequence ID" value="TKA27193.1"/>
    <property type="molecule type" value="Genomic_DNA"/>
</dbReference>
<feature type="signal peptide" evidence="2">
    <location>
        <begin position="1"/>
        <end position="21"/>
    </location>
</feature>
<evidence type="ECO:0000313" key="4">
    <source>
        <dbReference type="Proteomes" id="UP000308549"/>
    </source>
</evidence>
<dbReference type="AlphaFoldDB" id="A0A4U0TXK3"/>
<organism evidence="3 4">
    <name type="scientific">Salinomyces thailandicus</name>
    <dbReference type="NCBI Taxonomy" id="706561"/>
    <lineage>
        <taxon>Eukaryota</taxon>
        <taxon>Fungi</taxon>
        <taxon>Dikarya</taxon>
        <taxon>Ascomycota</taxon>
        <taxon>Pezizomycotina</taxon>
        <taxon>Dothideomycetes</taxon>
        <taxon>Dothideomycetidae</taxon>
        <taxon>Mycosphaerellales</taxon>
        <taxon>Teratosphaeriaceae</taxon>
        <taxon>Salinomyces</taxon>
    </lineage>
</organism>
<feature type="compositionally biased region" description="Low complexity" evidence="1">
    <location>
        <begin position="155"/>
        <end position="169"/>
    </location>
</feature>
<reference evidence="3 4" key="1">
    <citation type="submission" date="2017-03" db="EMBL/GenBank/DDBJ databases">
        <title>Genomes of endolithic fungi from Antarctica.</title>
        <authorList>
            <person name="Coleine C."/>
            <person name="Masonjones S."/>
            <person name="Stajich J.E."/>
        </authorList>
    </citation>
    <scope>NUCLEOTIDE SEQUENCE [LARGE SCALE GENOMIC DNA]</scope>
    <source>
        <strain evidence="3 4">CCFEE 6315</strain>
    </source>
</reference>
<sequence>MLLRPAVLFALSSLATRIAVAAPPACLIAAVNTQPDPSDLNAVCSGGNATEVKRHLCKQCGSNFDIAMSGFSGVCSQAGVTIKDSSACEESASSSSSSFSSTRSAISTESASITSIGSMSVVTGTGASGATHPVSTTYYDSACSCTKTSAIAASPVAGSSGTSTATGTGADRETNTVAVTGGVTSSARSGASTSAGSNADSDSGSSSSLLLARATMLRAVVLRS</sequence>
<protein>
    <submittedName>
        <fullName evidence="3">Uncharacterized protein</fullName>
    </submittedName>
</protein>